<evidence type="ECO:0000256" key="6">
    <source>
        <dbReference type="RuleBase" id="RU366039"/>
    </source>
</evidence>
<sequence>MGKTPKKEKENAEVPSEPADENEHELTYEDLVQRLAPIANPLASKKLTKKIYKTVKKASKVKTLRRGVKEVQKFIRKGETGFVVFAGDVTPIEVMCHLPAVCEDRNIPYAYVPAKKDLGAAMGAKRATCCILVKTHEDFSDLFDDCLQLIKQLPPPI</sequence>
<feature type="compositionally biased region" description="Basic and acidic residues" evidence="7">
    <location>
        <begin position="1"/>
        <end position="12"/>
    </location>
</feature>
<comment type="subcellular location">
    <subcellularLocation>
        <location evidence="1 6">Nucleus</location>
        <location evidence="1 6">Nucleolus</location>
    </subcellularLocation>
</comment>
<evidence type="ECO:0000256" key="1">
    <source>
        <dbReference type="ARBA" id="ARBA00004604"/>
    </source>
</evidence>
<protein>
    <recommendedName>
        <fullName evidence="6">H/ACA ribonucleoprotein complex subunit 2</fullName>
    </recommendedName>
    <alternativeName>
        <fullName evidence="6">Nucleolar protein family A member 2</fullName>
    </alternativeName>
</protein>
<dbReference type="InterPro" id="IPR050257">
    <property type="entry name" value="eL8/uL1-like"/>
</dbReference>
<comment type="function">
    <text evidence="6">Required for ribosome biogenesis. Part of a complex which catalyzes pseudouridylation of rRNA. This involves the isomerization of uridine such that the ribose is subsequently attached to C5, instead of the normal N1. Pseudouridine ('psi') residues may serve to stabilize the conformation of rRNAs.</text>
</comment>
<feature type="domain" description="Ribosomal protein eL8/eL30/eS12/Gadd45" evidence="8">
    <location>
        <begin position="49"/>
        <end position="142"/>
    </location>
</feature>
<dbReference type="OMA" id="EDNYEAR"/>
<dbReference type="Proteomes" id="UP000887568">
    <property type="component" value="Unplaced"/>
</dbReference>
<dbReference type="RefSeq" id="XP_038045691.1">
    <property type="nucleotide sequence ID" value="XM_038189763.1"/>
</dbReference>
<keyword evidence="3 6" id="KW-0694">RNA-binding</keyword>
<evidence type="ECO:0000256" key="4">
    <source>
        <dbReference type="ARBA" id="ARBA00023242"/>
    </source>
</evidence>
<dbReference type="InterPro" id="IPR004038">
    <property type="entry name" value="Ribosomal_eL8/eL30/eS12/Gad45"/>
</dbReference>
<dbReference type="Pfam" id="PF01248">
    <property type="entry name" value="Ribosomal_L7Ae"/>
    <property type="match status" value="1"/>
</dbReference>
<dbReference type="GO" id="GO:0031120">
    <property type="term" value="P:snRNA pseudouridine synthesis"/>
    <property type="evidence" value="ECO:0007669"/>
    <property type="project" value="UniProtKB-UniRule"/>
</dbReference>
<dbReference type="GO" id="GO:0000398">
    <property type="term" value="P:mRNA splicing, via spliceosome"/>
    <property type="evidence" value="ECO:0007669"/>
    <property type="project" value="UniProtKB-UniRule"/>
</dbReference>
<dbReference type="InterPro" id="IPR002415">
    <property type="entry name" value="H/ACA_rnp_Nhp2-like"/>
</dbReference>
<dbReference type="GO" id="GO:0031429">
    <property type="term" value="C:box H/ACA snoRNP complex"/>
    <property type="evidence" value="ECO:0007669"/>
    <property type="project" value="UniProtKB-UniRule"/>
</dbReference>
<evidence type="ECO:0000256" key="7">
    <source>
        <dbReference type="SAM" id="MobiDB-lite"/>
    </source>
</evidence>
<accession>A0A913Z3V2</accession>
<evidence type="ECO:0000256" key="2">
    <source>
        <dbReference type="ARBA" id="ARBA00007337"/>
    </source>
</evidence>
<organism evidence="9 10">
    <name type="scientific">Patiria miniata</name>
    <name type="common">Bat star</name>
    <name type="synonym">Asterina miniata</name>
    <dbReference type="NCBI Taxonomy" id="46514"/>
    <lineage>
        <taxon>Eukaryota</taxon>
        <taxon>Metazoa</taxon>
        <taxon>Echinodermata</taxon>
        <taxon>Eleutherozoa</taxon>
        <taxon>Asterozoa</taxon>
        <taxon>Asteroidea</taxon>
        <taxon>Valvatacea</taxon>
        <taxon>Valvatida</taxon>
        <taxon>Asterinidae</taxon>
        <taxon>Patiria</taxon>
    </lineage>
</organism>
<dbReference type="PRINTS" id="PR00883">
    <property type="entry name" value="NUCLEARHMG"/>
</dbReference>
<dbReference type="InterPro" id="IPR018492">
    <property type="entry name" value="Ribosomal_eL8/Nhp2"/>
</dbReference>
<comment type="function">
    <text evidence="6">Common component of the spliceosome and rRNA processing machinery.</text>
</comment>
<dbReference type="SUPFAM" id="SSF55315">
    <property type="entry name" value="L30e-like"/>
    <property type="match status" value="1"/>
</dbReference>
<dbReference type="PANTHER" id="PTHR23105">
    <property type="entry name" value="RIBOSOMAL PROTEIN L7AE FAMILY MEMBER"/>
    <property type="match status" value="1"/>
</dbReference>
<keyword evidence="5 6" id="KW-0687">Ribonucleoprotein</keyword>
<evidence type="ECO:0000256" key="5">
    <source>
        <dbReference type="ARBA" id="ARBA00023274"/>
    </source>
</evidence>
<feature type="region of interest" description="Disordered" evidence="7">
    <location>
        <begin position="1"/>
        <end position="24"/>
    </location>
</feature>
<dbReference type="InterPro" id="IPR029064">
    <property type="entry name" value="Ribosomal_eL30-like_sf"/>
</dbReference>
<dbReference type="PRINTS" id="PR00881">
    <property type="entry name" value="L7ARS6FAMILY"/>
</dbReference>
<evidence type="ECO:0000313" key="9">
    <source>
        <dbReference type="EnsemblMetazoa" id="XP_038045691.1"/>
    </source>
</evidence>
<keyword evidence="10" id="KW-1185">Reference proteome</keyword>
<dbReference type="OrthoDB" id="5364946at2759"/>
<keyword evidence="4 6" id="KW-0539">Nucleus</keyword>
<reference evidence="9" key="1">
    <citation type="submission" date="2022-11" db="UniProtKB">
        <authorList>
            <consortium name="EnsemblMetazoa"/>
        </authorList>
    </citation>
    <scope>IDENTIFICATION</scope>
</reference>
<evidence type="ECO:0000313" key="10">
    <source>
        <dbReference type="Proteomes" id="UP000887568"/>
    </source>
</evidence>
<dbReference type="AlphaFoldDB" id="A0A913Z3V2"/>
<evidence type="ECO:0000259" key="8">
    <source>
        <dbReference type="Pfam" id="PF01248"/>
    </source>
</evidence>
<dbReference type="CTD" id="55651"/>
<dbReference type="Gene3D" id="3.30.1330.30">
    <property type="match status" value="1"/>
</dbReference>
<dbReference type="GO" id="GO:0003723">
    <property type="term" value="F:RNA binding"/>
    <property type="evidence" value="ECO:0007669"/>
    <property type="project" value="UniProtKB-UniRule"/>
</dbReference>
<dbReference type="EnsemblMetazoa" id="XM_038189763.1">
    <property type="protein sequence ID" value="XP_038045691.1"/>
    <property type="gene ID" value="LOC119720188"/>
</dbReference>
<name>A0A913Z3V2_PATMI</name>
<comment type="similarity">
    <text evidence="2 6">Belongs to the eukaryotic ribosomal protein eL8 family.</text>
</comment>
<dbReference type="GeneID" id="119720188"/>
<proteinExistence type="inferred from homology"/>
<evidence type="ECO:0000256" key="3">
    <source>
        <dbReference type="ARBA" id="ARBA00022884"/>
    </source>
</evidence>